<evidence type="ECO:0000313" key="1">
    <source>
        <dbReference type="EMBL" id="CAG8774089.1"/>
    </source>
</evidence>
<reference evidence="1" key="1">
    <citation type="submission" date="2021-06" db="EMBL/GenBank/DDBJ databases">
        <authorList>
            <person name="Kallberg Y."/>
            <person name="Tangrot J."/>
            <person name="Rosling A."/>
        </authorList>
    </citation>
    <scope>NUCLEOTIDE SEQUENCE</scope>
    <source>
        <strain evidence="1">IN212</strain>
    </source>
</reference>
<feature type="non-terminal residue" evidence="1">
    <location>
        <position position="1"/>
    </location>
</feature>
<dbReference type="OrthoDB" id="432234at2759"/>
<sequence>IIIMGTAGTRKSYLIKAVVARLNELAKDYGAENKSPVFVLASTGVAA</sequence>
<evidence type="ECO:0000313" key="2">
    <source>
        <dbReference type="Proteomes" id="UP000789396"/>
    </source>
</evidence>
<name>A0A9N9JBS3_9GLOM</name>
<comment type="caution">
    <text evidence="1">The sequence shown here is derived from an EMBL/GenBank/DDBJ whole genome shotgun (WGS) entry which is preliminary data.</text>
</comment>
<organism evidence="1 2">
    <name type="scientific">Racocetra fulgida</name>
    <dbReference type="NCBI Taxonomy" id="60492"/>
    <lineage>
        <taxon>Eukaryota</taxon>
        <taxon>Fungi</taxon>
        <taxon>Fungi incertae sedis</taxon>
        <taxon>Mucoromycota</taxon>
        <taxon>Glomeromycotina</taxon>
        <taxon>Glomeromycetes</taxon>
        <taxon>Diversisporales</taxon>
        <taxon>Gigasporaceae</taxon>
        <taxon>Racocetra</taxon>
    </lineage>
</organism>
<dbReference type="Proteomes" id="UP000789396">
    <property type="component" value="Unassembled WGS sequence"/>
</dbReference>
<gene>
    <name evidence="1" type="ORF">RFULGI_LOCUS15283</name>
</gene>
<dbReference type="AlphaFoldDB" id="A0A9N9JBS3"/>
<dbReference type="InterPro" id="IPR027417">
    <property type="entry name" value="P-loop_NTPase"/>
</dbReference>
<dbReference type="Gene3D" id="3.40.50.300">
    <property type="entry name" value="P-loop containing nucleotide triphosphate hydrolases"/>
    <property type="match status" value="1"/>
</dbReference>
<proteinExistence type="predicted"/>
<accession>A0A9N9JBS3</accession>
<keyword evidence="2" id="KW-1185">Reference proteome</keyword>
<protein>
    <submittedName>
        <fullName evidence="1">7834_t:CDS:1</fullName>
    </submittedName>
</protein>
<dbReference type="EMBL" id="CAJVPZ010048419">
    <property type="protein sequence ID" value="CAG8774089.1"/>
    <property type="molecule type" value="Genomic_DNA"/>
</dbReference>